<keyword evidence="4" id="KW-1185">Reference proteome</keyword>
<dbReference type="Pfam" id="PF18379">
    <property type="entry name" value="FERM_F1"/>
    <property type="match status" value="1"/>
</dbReference>
<organism evidence="3 4">
    <name type="scientific">Cryptolaemus montrouzieri</name>
    <dbReference type="NCBI Taxonomy" id="559131"/>
    <lineage>
        <taxon>Eukaryota</taxon>
        <taxon>Metazoa</taxon>
        <taxon>Ecdysozoa</taxon>
        <taxon>Arthropoda</taxon>
        <taxon>Hexapoda</taxon>
        <taxon>Insecta</taxon>
        <taxon>Pterygota</taxon>
        <taxon>Neoptera</taxon>
        <taxon>Endopterygota</taxon>
        <taxon>Coleoptera</taxon>
        <taxon>Polyphaga</taxon>
        <taxon>Cucujiformia</taxon>
        <taxon>Coccinelloidea</taxon>
        <taxon>Coccinellidae</taxon>
        <taxon>Scymninae</taxon>
        <taxon>Scymnini</taxon>
        <taxon>Cryptolaemus</taxon>
    </lineage>
</organism>
<name>A0ABD2PCD5_9CUCU</name>
<feature type="domain" description="FERM" evidence="2">
    <location>
        <begin position="6"/>
        <end position="305"/>
    </location>
</feature>
<reference evidence="3 4" key="1">
    <citation type="journal article" date="2021" name="BMC Biol.">
        <title>Horizontally acquired antibacterial genes associated with adaptive radiation of ladybird beetles.</title>
        <authorList>
            <person name="Li H.S."/>
            <person name="Tang X.F."/>
            <person name="Huang Y.H."/>
            <person name="Xu Z.Y."/>
            <person name="Chen M.L."/>
            <person name="Du X.Y."/>
            <person name="Qiu B.Y."/>
            <person name="Chen P.T."/>
            <person name="Zhang W."/>
            <person name="Slipinski A."/>
            <person name="Escalona H.E."/>
            <person name="Waterhouse R.M."/>
            <person name="Zwick A."/>
            <person name="Pang H."/>
        </authorList>
    </citation>
    <scope>NUCLEOTIDE SEQUENCE [LARGE SCALE GENOMIC DNA]</scope>
    <source>
        <strain evidence="3">SYSU2018</strain>
    </source>
</reference>
<dbReference type="GO" id="GO:0030182">
    <property type="term" value="P:neuron differentiation"/>
    <property type="evidence" value="ECO:0007669"/>
    <property type="project" value="UniProtKB-ARBA"/>
</dbReference>
<evidence type="ECO:0000313" key="3">
    <source>
        <dbReference type="EMBL" id="KAL3288357.1"/>
    </source>
</evidence>
<dbReference type="InterPro" id="IPR019749">
    <property type="entry name" value="Band_41_domain"/>
</dbReference>
<sequence length="366" mass="42617">MSESVLTVNIVLDKKSLEVPYTSITTAEDVCIYVCRNLNIGPLARHLFALRITGKTIFLTPSASFGPKYLVFDFRIRFKVSKLHNLRKLDLKAYDYYFHQTRLDVLYNEIPDIVYEKCKKELVGLGITDMYRVMLEKDLPKESVENDYKKYIRKEVLKRHAFFIKKPIRETLGKLQKTKHDVWFVKEEYLNQLNMLAPDYLSETYKAATDQDGSIFNIFVKVSPGNSSSETSIPEIKYCLENKMENWHLIGTIEDMAFVSIRIDGTVEISRRNGIPFYLKFNSLPIMWSFISHLDGYYRLACKWTFNICKDATTPSLQKLYMMKCHGPVGGEFSYAKLEEKRSNRPGCFIIRKVNPNTTNILLMFV</sequence>
<dbReference type="PANTHER" id="PTHR45807">
    <property type="entry name" value="TYROSINE-PROTEIN KINASE HOPSCOTCH"/>
    <property type="match status" value="1"/>
</dbReference>
<evidence type="ECO:0000259" key="2">
    <source>
        <dbReference type="PROSITE" id="PS50057"/>
    </source>
</evidence>
<protein>
    <recommendedName>
        <fullName evidence="2">FERM domain-containing protein</fullName>
    </recommendedName>
</protein>
<keyword evidence="1" id="KW-0597">Phosphoprotein</keyword>
<accession>A0ABD2PCD5</accession>
<comment type="caution">
    <text evidence="3">The sequence shown here is derived from an EMBL/GenBank/DDBJ whole genome shotgun (WGS) entry which is preliminary data.</text>
</comment>
<dbReference type="InterPro" id="IPR000299">
    <property type="entry name" value="FERM_domain"/>
</dbReference>
<dbReference type="GO" id="GO:0071944">
    <property type="term" value="C:cell periphery"/>
    <property type="evidence" value="ECO:0007669"/>
    <property type="project" value="UniProtKB-ARBA"/>
</dbReference>
<dbReference type="InterPro" id="IPR051286">
    <property type="entry name" value="JAK"/>
</dbReference>
<dbReference type="AlphaFoldDB" id="A0ABD2PCD5"/>
<dbReference type="InterPro" id="IPR019748">
    <property type="entry name" value="FERM_central"/>
</dbReference>
<gene>
    <name evidence="3" type="ORF">HHI36_002805</name>
</gene>
<dbReference type="EMBL" id="JABFTP020000185">
    <property type="protein sequence ID" value="KAL3288357.1"/>
    <property type="molecule type" value="Genomic_DNA"/>
</dbReference>
<dbReference type="Proteomes" id="UP001516400">
    <property type="component" value="Unassembled WGS sequence"/>
</dbReference>
<dbReference type="PROSITE" id="PS50057">
    <property type="entry name" value="FERM_3"/>
    <property type="match status" value="1"/>
</dbReference>
<evidence type="ECO:0000313" key="4">
    <source>
        <dbReference type="Proteomes" id="UP001516400"/>
    </source>
</evidence>
<dbReference type="GO" id="GO:0009887">
    <property type="term" value="P:animal organ morphogenesis"/>
    <property type="evidence" value="ECO:0007669"/>
    <property type="project" value="UniProtKB-ARBA"/>
</dbReference>
<proteinExistence type="predicted"/>
<dbReference type="CDD" id="cd14473">
    <property type="entry name" value="FERM_B-lobe"/>
    <property type="match status" value="1"/>
</dbReference>
<evidence type="ECO:0000256" key="1">
    <source>
        <dbReference type="ARBA" id="ARBA00022553"/>
    </source>
</evidence>
<dbReference type="InterPro" id="IPR041155">
    <property type="entry name" value="FERM_F1"/>
</dbReference>
<dbReference type="SMART" id="SM00295">
    <property type="entry name" value="B41"/>
    <property type="match status" value="1"/>
</dbReference>
<dbReference type="PANTHER" id="PTHR45807:SF7">
    <property type="entry name" value="TYROSINE-PROTEIN KINASE HOPSCOTCH"/>
    <property type="match status" value="1"/>
</dbReference>